<dbReference type="Gene3D" id="1.10.10.410">
    <property type="match status" value="1"/>
</dbReference>
<organism evidence="13 14">
    <name type="scientific">Flammeovirga pacifica</name>
    <dbReference type="NCBI Taxonomy" id="915059"/>
    <lineage>
        <taxon>Bacteria</taxon>
        <taxon>Pseudomonadati</taxon>
        <taxon>Bacteroidota</taxon>
        <taxon>Cytophagia</taxon>
        <taxon>Cytophagales</taxon>
        <taxon>Flammeovirgaceae</taxon>
        <taxon>Flammeovirga</taxon>
    </lineage>
</organism>
<evidence type="ECO:0000313" key="13">
    <source>
        <dbReference type="EMBL" id="OHX66582.1"/>
    </source>
</evidence>
<evidence type="ECO:0000256" key="11">
    <source>
        <dbReference type="HAMAP-Rule" id="MF_00121"/>
    </source>
</evidence>
<dbReference type="InterPro" id="IPR014746">
    <property type="entry name" value="Gln_synth/guanido_kin_cat_dom"/>
</dbReference>
<dbReference type="InterPro" id="IPR023168">
    <property type="entry name" value="GatB_Yqey_C_2"/>
</dbReference>
<evidence type="ECO:0000256" key="1">
    <source>
        <dbReference type="ARBA" id="ARBA00005306"/>
    </source>
</evidence>
<dbReference type="InterPro" id="IPR004413">
    <property type="entry name" value="GatB"/>
</dbReference>
<gene>
    <name evidence="11" type="primary">gatB</name>
    <name evidence="13" type="ORF">NH26_09535</name>
</gene>
<dbReference type="GO" id="GO:0050566">
    <property type="term" value="F:asparaginyl-tRNA synthase (glutamine-hydrolyzing) activity"/>
    <property type="evidence" value="ECO:0007669"/>
    <property type="project" value="RHEA"/>
</dbReference>
<evidence type="ECO:0000256" key="3">
    <source>
        <dbReference type="ARBA" id="ARBA00016923"/>
    </source>
</evidence>
<dbReference type="RefSeq" id="WP_044221341.1">
    <property type="nucleotide sequence ID" value="NZ_JRYR02000001.1"/>
</dbReference>
<evidence type="ECO:0000313" key="14">
    <source>
        <dbReference type="Proteomes" id="UP000179797"/>
    </source>
</evidence>
<reference evidence="13 14" key="1">
    <citation type="journal article" date="2012" name="Int. J. Syst. Evol. Microbiol.">
        <title>Flammeovirga pacifica sp. nov., isolated from deep-sea sediment.</title>
        <authorList>
            <person name="Xu H."/>
            <person name="Fu Y."/>
            <person name="Yang N."/>
            <person name="Ding Z."/>
            <person name="Lai Q."/>
            <person name="Zeng R."/>
        </authorList>
    </citation>
    <scope>NUCLEOTIDE SEQUENCE [LARGE SCALE GENOMIC DNA]</scope>
    <source>
        <strain evidence="14">DSM 24597 / LMG 26175 / WPAGA1</strain>
    </source>
</reference>
<comment type="subunit">
    <text evidence="2 11">Heterotrimer of A, B and C subunits.</text>
</comment>
<dbReference type="InterPro" id="IPR006075">
    <property type="entry name" value="Asn/Gln-tRNA_Trfase_suB/E_cat"/>
</dbReference>
<dbReference type="AlphaFoldDB" id="A0A1S1Z004"/>
<comment type="caution">
    <text evidence="13">The sequence shown here is derived from an EMBL/GenBank/DDBJ whole genome shotgun (WGS) entry which is preliminary data.</text>
</comment>
<evidence type="ECO:0000256" key="9">
    <source>
        <dbReference type="ARBA" id="ARBA00047380"/>
    </source>
</evidence>
<dbReference type="NCBIfam" id="TIGR00133">
    <property type="entry name" value="gatB"/>
    <property type="match status" value="1"/>
</dbReference>
<dbReference type="Pfam" id="PF02637">
    <property type="entry name" value="GatB_Yqey"/>
    <property type="match status" value="1"/>
</dbReference>
<evidence type="ECO:0000256" key="10">
    <source>
        <dbReference type="ARBA" id="ARBA00047913"/>
    </source>
</evidence>
<keyword evidence="5 11" id="KW-0547">Nucleotide-binding</keyword>
<dbReference type="InterPro" id="IPR042114">
    <property type="entry name" value="GatB_C_1"/>
</dbReference>
<dbReference type="InterPro" id="IPR017959">
    <property type="entry name" value="Asn/Gln-tRNA_amidoTrfase_suB/E"/>
</dbReference>
<keyword evidence="6 11" id="KW-0067">ATP-binding</keyword>
<evidence type="ECO:0000256" key="2">
    <source>
        <dbReference type="ARBA" id="ARBA00011123"/>
    </source>
</evidence>
<keyword evidence="14" id="KW-1185">Reference proteome</keyword>
<dbReference type="SUPFAM" id="SSF89095">
    <property type="entry name" value="GatB/YqeY motif"/>
    <property type="match status" value="1"/>
</dbReference>
<evidence type="ECO:0000256" key="7">
    <source>
        <dbReference type="ARBA" id="ARBA00022917"/>
    </source>
</evidence>
<dbReference type="NCBIfam" id="NF004012">
    <property type="entry name" value="PRK05477.1-2"/>
    <property type="match status" value="1"/>
</dbReference>
<dbReference type="EC" id="6.3.5.-" evidence="11"/>
<comment type="similarity">
    <text evidence="1 11">Belongs to the GatB/GatE family. GatB subfamily.</text>
</comment>
<dbReference type="InterPro" id="IPR017958">
    <property type="entry name" value="Gln-tRNA_amidoTrfase_suB_CS"/>
</dbReference>
<feature type="domain" description="Asn/Gln amidotransferase" evidence="12">
    <location>
        <begin position="335"/>
        <end position="484"/>
    </location>
</feature>
<comment type="catalytic activity">
    <reaction evidence="10 11">
        <text>L-glutamyl-tRNA(Gln) + L-glutamine + ATP + H2O = L-glutaminyl-tRNA(Gln) + L-glutamate + ADP + phosphate + H(+)</text>
        <dbReference type="Rhea" id="RHEA:17521"/>
        <dbReference type="Rhea" id="RHEA-COMP:9681"/>
        <dbReference type="Rhea" id="RHEA-COMP:9684"/>
        <dbReference type="ChEBI" id="CHEBI:15377"/>
        <dbReference type="ChEBI" id="CHEBI:15378"/>
        <dbReference type="ChEBI" id="CHEBI:29985"/>
        <dbReference type="ChEBI" id="CHEBI:30616"/>
        <dbReference type="ChEBI" id="CHEBI:43474"/>
        <dbReference type="ChEBI" id="CHEBI:58359"/>
        <dbReference type="ChEBI" id="CHEBI:78520"/>
        <dbReference type="ChEBI" id="CHEBI:78521"/>
        <dbReference type="ChEBI" id="CHEBI:456216"/>
    </reaction>
</comment>
<dbReference type="EMBL" id="JRYR02000001">
    <property type="protein sequence ID" value="OHX66582.1"/>
    <property type="molecule type" value="Genomic_DNA"/>
</dbReference>
<dbReference type="PROSITE" id="PS01234">
    <property type="entry name" value="GATB"/>
    <property type="match status" value="1"/>
</dbReference>
<dbReference type="GO" id="GO:0006412">
    <property type="term" value="P:translation"/>
    <property type="evidence" value="ECO:0007669"/>
    <property type="project" value="UniProtKB-UniRule"/>
</dbReference>
<evidence type="ECO:0000256" key="6">
    <source>
        <dbReference type="ARBA" id="ARBA00022840"/>
    </source>
</evidence>
<keyword evidence="4 11" id="KW-0436">Ligase</keyword>
<evidence type="ECO:0000256" key="8">
    <source>
        <dbReference type="ARBA" id="ARBA00024799"/>
    </source>
</evidence>
<dbReference type="PANTHER" id="PTHR11659">
    <property type="entry name" value="GLUTAMYL-TRNA GLN AMIDOTRANSFERASE SUBUNIT B MITOCHONDRIAL AND PROKARYOTIC PET112-RELATED"/>
    <property type="match status" value="1"/>
</dbReference>
<comment type="function">
    <text evidence="8 11">Allows the formation of correctly charged Asn-tRNA(Asn) or Gln-tRNA(Gln) through the transamidation of misacylated Asp-tRNA(Asn) or Glu-tRNA(Gln) in organisms which lack either or both of asparaginyl-tRNA or glutaminyl-tRNA synthetases. The reaction takes place in the presence of glutamine and ATP through an activated phospho-Asp-tRNA(Asn) or phospho-Glu-tRNA(Gln).</text>
</comment>
<dbReference type="SMART" id="SM00845">
    <property type="entry name" value="GatB_Yqey"/>
    <property type="match status" value="1"/>
</dbReference>
<dbReference type="InterPro" id="IPR018027">
    <property type="entry name" value="Asn/Gln_amidotransferase"/>
</dbReference>
<dbReference type="STRING" id="915059.NH26_09535"/>
<dbReference type="SUPFAM" id="SSF55931">
    <property type="entry name" value="Glutamine synthetase/guanido kinase"/>
    <property type="match status" value="1"/>
</dbReference>
<comment type="catalytic activity">
    <reaction evidence="9 11">
        <text>L-aspartyl-tRNA(Asn) + L-glutamine + ATP + H2O = L-asparaginyl-tRNA(Asn) + L-glutamate + ADP + phosphate + 2 H(+)</text>
        <dbReference type="Rhea" id="RHEA:14513"/>
        <dbReference type="Rhea" id="RHEA-COMP:9674"/>
        <dbReference type="Rhea" id="RHEA-COMP:9677"/>
        <dbReference type="ChEBI" id="CHEBI:15377"/>
        <dbReference type="ChEBI" id="CHEBI:15378"/>
        <dbReference type="ChEBI" id="CHEBI:29985"/>
        <dbReference type="ChEBI" id="CHEBI:30616"/>
        <dbReference type="ChEBI" id="CHEBI:43474"/>
        <dbReference type="ChEBI" id="CHEBI:58359"/>
        <dbReference type="ChEBI" id="CHEBI:78515"/>
        <dbReference type="ChEBI" id="CHEBI:78516"/>
        <dbReference type="ChEBI" id="CHEBI:456216"/>
    </reaction>
</comment>
<sequence length="486" mass="54088">MVDQSILDKYELVVGLEVHSQLTTNSKIFASDPTTFGEDPNVNISAITLALPGTLPKVNKQVIESSIKMGLAVNGKISEYQFFDRKNYFYPDLPKGYQTTQDKTPIVVGGHLDVVTKDGVPFRVILNRIHMEEDAGKSTHLEGSPDTLVDLNRAGVPLMEIVTEPCIHDSATAAAFVGEIRKIVRYLGVADGNMEEGSLRCDANVSVRLKGSTTLGEKCEIKNMNSMRNIQRAIDYEMKRQILLVEKEEPIISETRTFNVDNGKTYGMRTKETLNDYRYFPCPDLPPMIVKPEWVEEIKASMPALPAELVAKFTKEYKLPEYDARLLTESKASAVYFEALCENTKNYKAASNWMMGPLKSITNDTGIDFDVFKVSPKEIAEVIQLVDDKKVSFAAASQTLIKAMLEDYKGTVEDLAKSLDLIQDGGDDFLVPLVEQAIAKFPDKAAAYKKGKKNLLGLFMGEVMKMAKGKADPQKTNQLLREALEK</sequence>
<evidence type="ECO:0000256" key="5">
    <source>
        <dbReference type="ARBA" id="ARBA00022741"/>
    </source>
</evidence>
<dbReference type="Gene3D" id="1.10.150.380">
    <property type="entry name" value="GatB domain, N-terminal subdomain"/>
    <property type="match status" value="1"/>
</dbReference>
<evidence type="ECO:0000256" key="4">
    <source>
        <dbReference type="ARBA" id="ARBA00022598"/>
    </source>
</evidence>
<accession>A0A1S1Z004</accession>
<dbReference type="Pfam" id="PF02934">
    <property type="entry name" value="GatB_N"/>
    <property type="match status" value="1"/>
</dbReference>
<evidence type="ECO:0000259" key="12">
    <source>
        <dbReference type="SMART" id="SM00845"/>
    </source>
</evidence>
<dbReference type="NCBIfam" id="NF004014">
    <property type="entry name" value="PRK05477.1-4"/>
    <property type="match status" value="1"/>
</dbReference>
<dbReference type="HAMAP" id="MF_00121">
    <property type="entry name" value="GatB"/>
    <property type="match status" value="1"/>
</dbReference>
<dbReference type="OrthoDB" id="9804078at2"/>
<protein>
    <recommendedName>
        <fullName evidence="3 11">Aspartyl/glutamyl-tRNA(Asn/Gln) amidotransferase subunit B</fullName>
        <shortName evidence="11">Asp/Glu-ADT subunit B</shortName>
        <ecNumber evidence="11">6.3.5.-</ecNumber>
    </recommendedName>
</protein>
<dbReference type="InterPro" id="IPR003789">
    <property type="entry name" value="Asn/Gln_tRNA_amidoTrase-B-like"/>
</dbReference>
<name>A0A1S1Z004_FLAPC</name>
<dbReference type="GO" id="GO:0005524">
    <property type="term" value="F:ATP binding"/>
    <property type="evidence" value="ECO:0007669"/>
    <property type="project" value="UniProtKB-KW"/>
</dbReference>
<keyword evidence="7 11" id="KW-0648">Protein biosynthesis</keyword>
<proteinExistence type="inferred from homology"/>
<dbReference type="Proteomes" id="UP000179797">
    <property type="component" value="Unassembled WGS sequence"/>
</dbReference>
<dbReference type="GO" id="GO:0050567">
    <property type="term" value="F:glutaminyl-tRNA synthase (glutamine-hydrolyzing) activity"/>
    <property type="evidence" value="ECO:0007669"/>
    <property type="project" value="UniProtKB-UniRule"/>
</dbReference>